<dbReference type="RefSeq" id="WP_209350654.1">
    <property type="nucleotide sequence ID" value="NZ_JAGIYZ010000003.1"/>
</dbReference>
<keyword evidence="7" id="KW-1185">Reference proteome</keyword>
<dbReference type="Pfam" id="PF12766">
    <property type="entry name" value="Pyridox_oxase_2"/>
    <property type="match status" value="1"/>
</dbReference>
<evidence type="ECO:0000259" key="5">
    <source>
        <dbReference type="Pfam" id="PF12766"/>
    </source>
</evidence>
<dbReference type="InterPro" id="IPR012349">
    <property type="entry name" value="Split_barrel_FMN-bd"/>
</dbReference>
<dbReference type="InterPro" id="IPR024624">
    <property type="entry name" value="Pyridox_Oxase_Alr4036_FMN-bd"/>
</dbReference>
<proteinExistence type="predicted"/>
<dbReference type="PANTHER" id="PTHR10851:SF3">
    <property type="entry name" value="PYRIDOXINE_PYRIDOXAMINE 5'-PHOSPHATE OXIDASE 2"/>
    <property type="match status" value="1"/>
</dbReference>
<organism evidence="6 7">
    <name type="scientific">Roseomonas nitratireducens</name>
    <dbReference type="NCBI Taxonomy" id="2820810"/>
    <lineage>
        <taxon>Bacteria</taxon>
        <taxon>Pseudomonadati</taxon>
        <taxon>Pseudomonadota</taxon>
        <taxon>Alphaproteobacteria</taxon>
        <taxon>Acetobacterales</taxon>
        <taxon>Roseomonadaceae</taxon>
        <taxon>Roseomonas</taxon>
    </lineage>
</organism>
<name>A0ABS4API1_9PROT</name>
<protein>
    <submittedName>
        <fullName evidence="6">Pyridoxamine 5'-phosphate oxidase family protein</fullName>
    </submittedName>
</protein>
<keyword evidence="2" id="KW-0285">Flavoprotein</keyword>
<evidence type="ECO:0000256" key="1">
    <source>
        <dbReference type="ARBA" id="ARBA00001917"/>
    </source>
</evidence>
<evidence type="ECO:0000313" key="6">
    <source>
        <dbReference type="EMBL" id="MBP0463265.1"/>
    </source>
</evidence>
<dbReference type="SUPFAM" id="SSF50475">
    <property type="entry name" value="FMN-binding split barrel"/>
    <property type="match status" value="1"/>
</dbReference>
<dbReference type="Gene3D" id="2.30.110.10">
    <property type="entry name" value="Electron Transport, Fmn-binding Protein, Chain A"/>
    <property type="match status" value="1"/>
</dbReference>
<keyword evidence="3" id="KW-0288">FMN</keyword>
<dbReference type="InterPro" id="IPR000659">
    <property type="entry name" value="Pyridox_Oxase"/>
</dbReference>
<feature type="domain" description="Pyridoxamine 5'-phosphate oxidase Alr4036 family FMN-binding" evidence="5">
    <location>
        <begin position="25"/>
        <end position="104"/>
    </location>
</feature>
<evidence type="ECO:0000256" key="3">
    <source>
        <dbReference type="ARBA" id="ARBA00022643"/>
    </source>
</evidence>
<dbReference type="Proteomes" id="UP000680815">
    <property type="component" value="Unassembled WGS sequence"/>
</dbReference>
<evidence type="ECO:0000256" key="4">
    <source>
        <dbReference type="ARBA" id="ARBA00023002"/>
    </source>
</evidence>
<comment type="cofactor">
    <cofactor evidence="1">
        <name>FMN</name>
        <dbReference type="ChEBI" id="CHEBI:58210"/>
    </cofactor>
</comment>
<evidence type="ECO:0000256" key="2">
    <source>
        <dbReference type="ARBA" id="ARBA00022630"/>
    </source>
</evidence>
<comment type="caution">
    <text evidence="6">The sequence shown here is derived from an EMBL/GenBank/DDBJ whole genome shotgun (WGS) entry which is preliminary data.</text>
</comment>
<reference evidence="6 7" key="1">
    <citation type="submission" date="2021-03" db="EMBL/GenBank/DDBJ databases">
        <authorList>
            <person name="So Y."/>
        </authorList>
    </citation>
    <scope>NUCLEOTIDE SEQUENCE [LARGE SCALE GENOMIC DNA]</scope>
    <source>
        <strain evidence="6 7">PWR1</strain>
    </source>
</reference>
<sequence length="193" mass="20845">MTRPTPPATPEEALDSAFRLLARGVADRRSPFHTPTLATVATDGTPNLRTVVLRAFDPATRRIRIHTDRRSAKVAEIAARPRVMLHGYDAGAQVQLRIAGDATLHLDDAEAEAAWAGSRAMSRMVYATPHAPGATLDTPTAAPQDAEGGRENFAVVTFILDRLDWLLLAHEGHRRARFAWDGAGALSAAWVAP</sequence>
<dbReference type="PANTHER" id="PTHR10851">
    <property type="entry name" value="PYRIDOXINE-5-PHOSPHATE OXIDASE"/>
    <property type="match status" value="1"/>
</dbReference>
<accession>A0ABS4API1</accession>
<keyword evidence="4" id="KW-0560">Oxidoreductase</keyword>
<evidence type="ECO:0000313" key="7">
    <source>
        <dbReference type="Proteomes" id="UP000680815"/>
    </source>
</evidence>
<dbReference type="EMBL" id="JAGIYZ010000003">
    <property type="protein sequence ID" value="MBP0463265.1"/>
    <property type="molecule type" value="Genomic_DNA"/>
</dbReference>
<gene>
    <name evidence="6" type="ORF">J5Y09_05030</name>
</gene>